<dbReference type="Gene3D" id="3.30.420.40">
    <property type="match status" value="2"/>
</dbReference>
<feature type="domain" description="Carbohydrate kinase FGGY C-terminal" evidence="12">
    <location>
        <begin position="273"/>
        <end position="468"/>
    </location>
</feature>
<evidence type="ECO:0000259" key="11">
    <source>
        <dbReference type="Pfam" id="PF00370"/>
    </source>
</evidence>
<dbReference type="PANTHER" id="PTHR10196:SF69">
    <property type="entry name" value="GLYCEROL KINASE"/>
    <property type="match status" value="1"/>
</dbReference>
<feature type="binding site" evidence="10">
    <location>
        <position position="144"/>
    </location>
    <ligand>
        <name>glycerol</name>
        <dbReference type="ChEBI" id="CHEBI:17754"/>
    </ligand>
</feature>
<dbReference type="UniPathway" id="UPA00618">
    <property type="reaction ID" value="UER00672"/>
</dbReference>
<evidence type="ECO:0000259" key="12">
    <source>
        <dbReference type="Pfam" id="PF02782"/>
    </source>
</evidence>
<dbReference type="GO" id="GO:0005524">
    <property type="term" value="F:ATP binding"/>
    <property type="evidence" value="ECO:0007669"/>
    <property type="project" value="UniProtKB-UniRule"/>
</dbReference>
<feature type="binding site" evidence="10">
    <location>
        <position position="22"/>
    </location>
    <ligand>
        <name>ADP</name>
        <dbReference type="ChEBI" id="CHEBI:456216"/>
    </ligand>
</feature>
<keyword evidence="3 10" id="KW-0808">Transferase</keyword>
<feature type="binding site" evidence="10">
    <location>
        <position position="24"/>
    </location>
    <ligand>
        <name>ATP</name>
        <dbReference type="ChEBI" id="CHEBI:30616"/>
    </ligand>
</feature>
<dbReference type="GO" id="GO:0005829">
    <property type="term" value="C:cytosol"/>
    <property type="evidence" value="ECO:0007669"/>
    <property type="project" value="UniProtKB-ARBA"/>
</dbReference>
<accession>A0A854D5N9</accession>
<sequence>MSLNSTADNDEKKYVLAIDQGTTSSRAILFNHDGGIVAVDQKEHEQIFPRAGWVEHNANEIWDNVRSVVGGVLAKAQINRHEIASVGITNQRESAVVWDKNTGEPVYNVIVWQDTRTQKICDRLAGDDGPNKYKDRVGLGLATYFAGPKVTWILENVEGARERAEAGDLLMGTMDTWTLWNLTGGVNGGVHATDVTNASRTMLMNIDTLDWNPEICADMGIPVSMLPEIRPSSGVFGYGRKNGLLVDTPISGILGDQQAATFGQACFEKGQAKNTYGTGCFMLMNTGTTPVRSENGLLTTVCYQIGDEPAVYALEGSIAVAGSLVQWLRDNLGIIADSKDIEALAASVEDNGGAYFVPAFSGLFAPHWRPDARGALVGLTRYVNKAHIARAVEESTAYQTREVLEAMNRDAAASGSTGAALTELKVDGGMTRDELLMQFQADQVGVPVVRPKVAETTALGAAYAAGIAVGFWSGTQDVIDNWAEDKRWEPAMDEAERERLFRNWNKAVQRTLDWVDEDVVE</sequence>
<dbReference type="AlphaFoldDB" id="A0A854D5N9"/>
<dbReference type="GO" id="GO:0006072">
    <property type="term" value="P:glycerol-3-phosphate metabolic process"/>
    <property type="evidence" value="ECO:0007669"/>
    <property type="project" value="InterPro"/>
</dbReference>
<feature type="binding site" evidence="10">
    <location>
        <position position="92"/>
    </location>
    <ligand>
        <name>sn-glycerol 3-phosphate</name>
        <dbReference type="ChEBI" id="CHEBI:57597"/>
    </ligand>
</feature>
<evidence type="ECO:0000256" key="4">
    <source>
        <dbReference type="ARBA" id="ARBA00022741"/>
    </source>
</evidence>
<evidence type="ECO:0000256" key="7">
    <source>
        <dbReference type="ARBA" id="ARBA00022840"/>
    </source>
</evidence>
<dbReference type="PIRSF" id="PIRSF000538">
    <property type="entry name" value="GlpK"/>
    <property type="match status" value="1"/>
</dbReference>
<keyword evidence="7 10" id="KW-0067">ATP-binding</keyword>
<keyword evidence="5 10" id="KW-0418">Kinase</keyword>
<comment type="pathway">
    <text evidence="1 10">Polyol metabolism; glycerol degradation via glycerol kinase pathway; sn-glycerol 3-phosphate from glycerol: step 1/1.</text>
</comment>
<gene>
    <name evidence="10" type="primary">glpK</name>
    <name evidence="13" type="ORF">BKH33_08890</name>
</gene>
<feature type="binding site" evidence="10">
    <location>
        <position position="144"/>
    </location>
    <ligand>
        <name>sn-glycerol 3-phosphate</name>
        <dbReference type="ChEBI" id="CHEBI:57597"/>
    </ligand>
</feature>
<feature type="binding site" evidence="10">
    <location>
        <position position="429"/>
    </location>
    <ligand>
        <name>ADP</name>
        <dbReference type="ChEBI" id="CHEBI:456216"/>
    </ligand>
</feature>
<dbReference type="Proteomes" id="UP000187035">
    <property type="component" value="Unassembled WGS sequence"/>
</dbReference>
<proteinExistence type="inferred from homology"/>
<feature type="binding site" evidence="10">
    <location>
        <position position="429"/>
    </location>
    <ligand>
        <name>ATP</name>
        <dbReference type="ChEBI" id="CHEBI:30616"/>
    </ligand>
</feature>
<feature type="binding site" evidence="10">
    <location>
        <position position="256"/>
    </location>
    <ligand>
        <name>sn-glycerol 3-phosphate</name>
        <dbReference type="ChEBI" id="CHEBI:57597"/>
    </ligand>
</feature>
<feature type="binding site" evidence="10">
    <location>
        <position position="23"/>
    </location>
    <ligand>
        <name>ATP</name>
        <dbReference type="ChEBI" id="CHEBI:30616"/>
    </ligand>
</feature>
<feature type="binding site" evidence="10">
    <location>
        <position position="278"/>
    </location>
    <ligand>
        <name>ATP</name>
        <dbReference type="ChEBI" id="CHEBI:30616"/>
    </ligand>
</feature>
<feature type="domain" description="Carbohydrate kinase FGGY N-terminal" evidence="11">
    <location>
        <begin position="14"/>
        <end position="263"/>
    </location>
</feature>
<feature type="binding site" evidence="10">
    <location>
        <position position="22"/>
    </location>
    <ligand>
        <name>ATP</name>
        <dbReference type="ChEBI" id="CHEBI:30616"/>
    </ligand>
</feature>
<keyword evidence="4 10" id="KW-0547">Nucleotide-binding</keyword>
<dbReference type="PANTHER" id="PTHR10196">
    <property type="entry name" value="SUGAR KINASE"/>
    <property type="match status" value="1"/>
</dbReference>
<feature type="binding site" evidence="10">
    <location>
        <position position="322"/>
    </location>
    <ligand>
        <name>ADP</name>
        <dbReference type="ChEBI" id="CHEBI:456216"/>
    </ligand>
</feature>
<feature type="binding site" evidence="10">
    <location>
        <position position="92"/>
    </location>
    <ligand>
        <name>glycerol</name>
        <dbReference type="ChEBI" id="CHEBI:17754"/>
    </ligand>
</feature>
<comment type="function">
    <text evidence="9 10">Key enzyme in the regulation of glycerol uptake and metabolism. Catalyzes the phosphorylation of glycerol to yield sn-glycerol 3-phosphate.</text>
</comment>
<evidence type="ECO:0000256" key="3">
    <source>
        <dbReference type="ARBA" id="ARBA00022679"/>
    </source>
</evidence>
<keyword evidence="6 10" id="KW-0319">Glycerol metabolism</keyword>
<dbReference type="FunFam" id="3.30.420.40:FF:000007">
    <property type="entry name" value="Glycerol kinase"/>
    <property type="match status" value="1"/>
</dbReference>
<protein>
    <recommendedName>
        <fullName evidence="10">Glycerol kinase</fullName>
        <ecNumber evidence="10">2.7.1.30</ecNumber>
    </recommendedName>
    <alternativeName>
        <fullName evidence="10">ATP:glycerol 3-phosphotransferase</fullName>
    </alternativeName>
    <alternativeName>
        <fullName evidence="10">Glycerokinase</fullName>
        <shortName evidence="10">GK</shortName>
    </alternativeName>
</protein>
<dbReference type="HAMAP" id="MF_00186">
    <property type="entry name" value="Glycerol_kin"/>
    <property type="match status" value="1"/>
</dbReference>
<feature type="binding site" evidence="10">
    <location>
        <position position="257"/>
    </location>
    <ligand>
        <name>glycerol</name>
        <dbReference type="ChEBI" id="CHEBI:17754"/>
    </ligand>
</feature>
<dbReference type="SUPFAM" id="SSF53067">
    <property type="entry name" value="Actin-like ATPase domain"/>
    <property type="match status" value="2"/>
</dbReference>
<feature type="binding site" evidence="10">
    <location>
        <position position="256"/>
    </location>
    <ligand>
        <name>glycerol</name>
        <dbReference type="ChEBI" id="CHEBI:17754"/>
    </ligand>
</feature>
<evidence type="ECO:0000256" key="5">
    <source>
        <dbReference type="ARBA" id="ARBA00022777"/>
    </source>
</evidence>
<dbReference type="GO" id="GO:0019563">
    <property type="term" value="P:glycerol catabolic process"/>
    <property type="evidence" value="ECO:0007669"/>
    <property type="project" value="UniProtKB-UniRule"/>
</dbReference>
<comment type="activity regulation">
    <text evidence="10">Inhibited by fructose 1,6-bisphosphate (FBP).</text>
</comment>
<dbReference type="EC" id="2.7.1.30" evidence="10"/>
<dbReference type="Pfam" id="PF02782">
    <property type="entry name" value="FGGY_C"/>
    <property type="match status" value="1"/>
</dbReference>
<evidence type="ECO:0000256" key="2">
    <source>
        <dbReference type="ARBA" id="ARBA00009156"/>
    </source>
</evidence>
<dbReference type="GeneID" id="64254868"/>
<organism evidence="13 14">
    <name type="scientific">Actinomyces naeslundii</name>
    <dbReference type="NCBI Taxonomy" id="1655"/>
    <lineage>
        <taxon>Bacteria</taxon>
        <taxon>Bacillati</taxon>
        <taxon>Actinomycetota</taxon>
        <taxon>Actinomycetes</taxon>
        <taxon>Actinomycetales</taxon>
        <taxon>Actinomycetaceae</taxon>
        <taxon>Actinomyces</taxon>
    </lineage>
</organism>
<dbReference type="InterPro" id="IPR018484">
    <property type="entry name" value="FGGY_N"/>
</dbReference>
<comment type="caution">
    <text evidence="10">Lacks conserved residue(s) required for the propagation of feature annotation.</text>
</comment>
<name>A0A854D5N9_ACTNA</name>
<dbReference type="GO" id="GO:0004370">
    <property type="term" value="F:glycerol kinase activity"/>
    <property type="evidence" value="ECO:0007669"/>
    <property type="project" value="UniProtKB-UniRule"/>
</dbReference>
<dbReference type="FunFam" id="3.30.420.40:FF:000008">
    <property type="entry name" value="Glycerol kinase"/>
    <property type="match status" value="1"/>
</dbReference>
<dbReference type="NCBIfam" id="NF000756">
    <property type="entry name" value="PRK00047.1"/>
    <property type="match status" value="1"/>
</dbReference>
<feature type="binding site" evidence="10">
    <location>
        <position position="322"/>
    </location>
    <ligand>
        <name>ATP</name>
        <dbReference type="ChEBI" id="CHEBI:30616"/>
    </ligand>
</feature>
<dbReference type="InterPro" id="IPR018485">
    <property type="entry name" value="FGGY_C"/>
</dbReference>
<dbReference type="NCBIfam" id="TIGR01311">
    <property type="entry name" value="glycerol_kin"/>
    <property type="match status" value="1"/>
</dbReference>
<dbReference type="InterPro" id="IPR043129">
    <property type="entry name" value="ATPase_NBD"/>
</dbReference>
<dbReference type="RefSeq" id="WP_003784692.1">
    <property type="nucleotide sequence ID" value="NZ_CBDEMP010000022.1"/>
</dbReference>
<feature type="binding site" evidence="10">
    <location>
        <position position="93"/>
    </location>
    <ligand>
        <name>glycerol</name>
        <dbReference type="ChEBI" id="CHEBI:17754"/>
    </ligand>
</feature>
<comment type="similarity">
    <text evidence="2 10">Belongs to the FGGY kinase family.</text>
</comment>
<comment type="catalytic activity">
    <reaction evidence="8 10">
        <text>glycerol + ATP = sn-glycerol 3-phosphate + ADP + H(+)</text>
        <dbReference type="Rhea" id="RHEA:21644"/>
        <dbReference type="ChEBI" id="CHEBI:15378"/>
        <dbReference type="ChEBI" id="CHEBI:17754"/>
        <dbReference type="ChEBI" id="CHEBI:30616"/>
        <dbReference type="ChEBI" id="CHEBI:57597"/>
        <dbReference type="ChEBI" id="CHEBI:456216"/>
        <dbReference type="EC" id="2.7.1.30"/>
    </reaction>
</comment>
<dbReference type="Pfam" id="PF00370">
    <property type="entry name" value="FGGY_N"/>
    <property type="match status" value="1"/>
</dbReference>
<feature type="binding site" evidence="10">
    <location>
        <position position="22"/>
    </location>
    <ligand>
        <name>sn-glycerol 3-phosphate</name>
        <dbReference type="ChEBI" id="CHEBI:57597"/>
    </ligand>
</feature>
<comment type="caution">
    <text evidence="13">The sequence shown here is derived from an EMBL/GenBank/DDBJ whole genome shotgun (WGS) entry which is preliminary data.</text>
</comment>
<evidence type="ECO:0000313" key="14">
    <source>
        <dbReference type="Proteomes" id="UP000187035"/>
    </source>
</evidence>
<dbReference type="InterPro" id="IPR005999">
    <property type="entry name" value="Glycerol_kin"/>
</dbReference>
<evidence type="ECO:0000256" key="1">
    <source>
        <dbReference type="ARBA" id="ARBA00005190"/>
    </source>
</evidence>
<dbReference type="InterPro" id="IPR000577">
    <property type="entry name" value="Carb_kinase_FGGY"/>
</dbReference>
<feature type="binding site" evidence="10">
    <location>
        <position position="278"/>
    </location>
    <ligand>
        <name>ADP</name>
        <dbReference type="ChEBI" id="CHEBI:456216"/>
    </ligand>
</feature>
<evidence type="ECO:0000256" key="8">
    <source>
        <dbReference type="ARBA" id="ARBA00052101"/>
    </source>
</evidence>
<evidence type="ECO:0000256" key="10">
    <source>
        <dbReference type="HAMAP-Rule" id="MF_00186"/>
    </source>
</evidence>
<evidence type="ECO:0000256" key="6">
    <source>
        <dbReference type="ARBA" id="ARBA00022798"/>
    </source>
</evidence>
<dbReference type="EMBL" id="MSRR01000018">
    <property type="protein sequence ID" value="OMG34990.1"/>
    <property type="molecule type" value="Genomic_DNA"/>
</dbReference>
<feature type="binding site" evidence="10">
    <location>
        <position position="326"/>
    </location>
    <ligand>
        <name>ATP</name>
        <dbReference type="ChEBI" id="CHEBI:30616"/>
    </ligand>
</feature>
<feature type="binding site" evidence="10">
    <location>
        <position position="93"/>
    </location>
    <ligand>
        <name>sn-glycerol 3-phosphate</name>
        <dbReference type="ChEBI" id="CHEBI:57597"/>
    </ligand>
</feature>
<dbReference type="CDD" id="cd07769">
    <property type="entry name" value="ASKHA_NBD_FGGY_GK"/>
    <property type="match status" value="1"/>
</dbReference>
<reference evidence="13 14" key="1">
    <citation type="submission" date="2016-12" db="EMBL/GenBank/DDBJ databases">
        <title>Genomic comparison of strains in the 'Actinomyces naeslundii' group.</title>
        <authorList>
            <person name="Mughal S.R."/>
            <person name="Do T."/>
            <person name="Gilbert S.C."/>
            <person name="Witherden E.A."/>
            <person name="Didelot X."/>
            <person name="Beighton D."/>
        </authorList>
    </citation>
    <scope>NUCLEOTIDE SEQUENCE [LARGE SCALE GENOMIC DNA]</scope>
    <source>
        <strain evidence="13 14">NCTC 10301</strain>
    </source>
</reference>
<evidence type="ECO:0000256" key="9">
    <source>
        <dbReference type="ARBA" id="ARBA00054633"/>
    </source>
</evidence>
<feature type="binding site" evidence="10">
    <location>
        <position position="26"/>
    </location>
    <ligand>
        <name>ADP</name>
        <dbReference type="ChEBI" id="CHEBI:456216"/>
    </ligand>
</feature>
<evidence type="ECO:0000313" key="13">
    <source>
        <dbReference type="EMBL" id="OMG34990.1"/>
    </source>
</evidence>